<evidence type="ECO:0000256" key="1">
    <source>
        <dbReference type="SAM" id="SignalP"/>
    </source>
</evidence>
<dbReference type="EMBL" id="CP060820">
    <property type="protein sequence ID" value="QNP39468.1"/>
    <property type="molecule type" value="Genomic_DNA"/>
</dbReference>
<sequence>MTLRLGLLLLALMLLWPATANAQSCTLSAQSLAFGTIGTPTAQRDATADVTVTCTGSPGVVRVCLTIDAGTAPSTAINRVMRFGTNQLAYAISATSGGTTWGDTNLTGQEVPVTISGSSGNATARMYGRIAAAQNVVAGTYSSTLAVRGRIPSGGSPCTSGSSGTTLTAASFTANATLGGICSITAAPVNFGTVANLSSGLSASGALSVTCSNTMPYSIALNAGTTTGNTIAARKLALNGAGAGVVSYQLYQDSGRATLWGDGSSGATYPGTGSGTAQTIPVHAYVPNQATPGSGTYRDTVTATITY</sequence>
<gene>
    <name evidence="3" type="ORF">H8B22_07925</name>
</gene>
<feature type="signal peptide" evidence="1">
    <location>
        <begin position="1"/>
        <end position="22"/>
    </location>
</feature>
<keyword evidence="4" id="KW-1185">Reference proteome</keyword>
<proteinExistence type="predicted"/>
<keyword evidence="3" id="KW-0946">Virion</keyword>
<dbReference type="KEGG" id="lsx:H8B22_07925"/>
<dbReference type="InterPro" id="IPR053167">
    <property type="entry name" value="Spore_coat_component"/>
</dbReference>
<dbReference type="SMART" id="SM00972">
    <property type="entry name" value="SCPU"/>
    <property type="match status" value="2"/>
</dbReference>
<evidence type="ECO:0000259" key="2">
    <source>
        <dbReference type="Pfam" id="PF05229"/>
    </source>
</evidence>
<accession>A0A7H0FTV2</accession>
<keyword evidence="3" id="KW-0167">Capsid protein</keyword>
<dbReference type="RefSeq" id="WP_187710914.1">
    <property type="nucleotide sequence ID" value="NZ_CP060820.1"/>
</dbReference>
<name>A0A7H0FTV2_9GAMM</name>
<evidence type="ECO:0000313" key="3">
    <source>
        <dbReference type="EMBL" id="QNP39468.1"/>
    </source>
</evidence>
<feature type="domain" description="Spore coat protein U/FanG" evidence="2">
    <location>
        <begin position="21"/>
        <end position="147"/>
    </location>
</feature>
<protein>
    <submittedName>
        <fullName evidence="3">Spore coat protein U domain-containing protein</fullName>
    </submittedName>
</protein>
<keyword evidence="1" id="KW-0732">Signal</keyword>
<dbReference type="PANTHER" id="PTHR37089">
    <property type="entry name" value="PROTEIN U-RELATED"/>
    <property type="match status" value="1"/>
</dbReference>
<dbReference type="Proteomes" id="UP000516018">
    <property type="component" value="Chromosome"/>
</dbReference>
<feature type="domain" description="Spore coat protein U/FanG" evidence="2">
    <location>
        <begin position="169"/>
        <end position="304"/>
    </location>
</feature>
<organism evidence="3 4">
    <name type="scientific">Agrilutibacter terrestris</name>
    <dbReference type="NCBI Taxonomy" id="2865112"/>
    <lineage>
        <taxon>Bacteria</taxon>
        <taxon>Pseudomonadati</taxon>
        <taxon>Pseudomonadota</taxon>
        <taxon>Gammaproteobacteria</taxon>
        <taxon>Lysobacterales</taxon>
        <taxon>Lysobacteraceae</taxon>
        <taxon>Agrilutibacter</taxon>
    </lineage>
</organism>
<feature type="chain" id="PRO_5028897305" evidence="1">
    <location>
        <begin position="23"/>
        <end position="307"/>
    </location>
</feature>
<dbReference type="AlphaFoldDB" id="A0A7H0FTV2"/>
<reference evidence="3 4" key="1">
    <citation type="submission" date="2020-08" db="EMBL/GenBank/DDBJ databases">
        <title>Lysobacter sp. II4 sp. nov., isolated from soil.</title>
        <authorList>
            <person name="Woo C.Y."/>
            <person name="Kim J."/>
        </authorList>
    </citation>
    <scope>NUCLEOTIDE SEQUENCE [LARGE SCALE GENOMIC DNA]</scope>
    <source>
        <strain evidence="3 4">II4</strain>
    </source>
</reference>
<dbReference type="Pfam" id="PF05229">
    <property type="entry name" value="SCPU"/>
    <property type="match status" value="2"/>
</dbReference>
<evidence type="ECO:0000313" key="4">
    <source>
        <dbReference type="Proteomes" id="UP000516018"/>
    </source>
</evidence>
<dbReference type="InterPro" id="IPR007893">
    <property type="entry name" value="Spore_coat_U/FanG"/>
</dbReference>